<organism evidence="2">
    <name type="scientific">Rattus norvegicus</name>
    <name type="common">Rat</name>
    <dbReference type="NCBI Taxonomy" id="10116"/>
    <lineage>
        <taxon>Eukaryota</taxon>
        <taxon>Metazoa</taxon>
        <taxon>Chordata</taxon>
        <taxon>Craniata</taxon>
        <taxon>Vertebrata</taxon>
        <taxon>Euteleostomi</taxon>
        <taxon>Mammalia</taxon>
        <taxon>Eutheria</taxon>
        <taxon>Euarchontoglires</taxon>
        <taxon>Glires</taxon>
        <taxon>Rodentia</taxon>
        <taxon>Myomorpha</taxon>
        <taxon>Muroidea</taxon>
        <taxon>Muridae</taxon>
        <taxon>Murinae</taxon>
        <taxon>Rattus</taxon>
    </lineage>
</organism>
<proteinExistence type="evidence at transcript level"/>
<dbReference type="EMBL" id="BC085939">
    <property type="protein sequence ID" value="AAH85939.1"/>
    <property type="molecule type" value="mRNA"/>
</dbReference>
<dbReference type="AlphaFoldDB" id="Q5U2N5"/>
<feature type="compositionally biased region" description="Low complexity" evidence="1">
    <location>
        <begin position="22"/>
        <end position="31"/>
    </location>
</feature>
<reference evidence="2" key="1">
    <citation type="journal article" date="2004" name="Genome Res.">
        <title>The status, quality, and expansion of the NIH full-length cDNA project: the Mammalian Gene Collection (MGC).</title>
        <authorList>
            <consortium name="The MGC Project Team"/>
            <person name="Gerhard D.S."/>
            <person name="Wagner L."/>
            <person name="Feingold E.A."/>
            <person name="Shenmen C.M."/>
            <person name="Grouse L.H."/>
            <person name="Schuler G."/>
            <person name="Klein S.L."/>
            <person name="Old S."/>
            <person name="Rasooly R."/>
            <person name="Good P."/>
            <person name="Guyer M."/>
            <person name="Peck A.M."/>
            <person name="Derge J.G."/>
            <person name="Lipman D."/>
            <person name="Collins F.S."/>
            <person name="Jang W."/>
            <person name="Sherry S."/>
            <person name="Feolo M."/>
            <person name="Misquitta L."/>
            <person name="Lee E."/>
            <person name="Rotmistrovsky K."/>
            <person name="Greenhut S.F."/>
            <person name="Schaefer C.F."/>
            <person name="Buetow K."/>
            <person name="Bonner T.I."/>
            <person name="Haussler D."/>
            <person name="Kent J."/>
            <person name="Kiekhaus M."/>
            <person name="Furey T."/>
            <person name="Brent M."/>
            <person name="Prange C."/>
            <person name="Schreiber K."/>
            <person name="Shapiro N."/>
            <person name="Bhat N.K."/>
            <person name="Hopkins R.F."/>
            <person name="Hsie F."/>
            <person name="Driscoll T."/>
            <person name="Soares M.B."/>
            <person name="Casavant T.L."/>
            <person name="Scheetz T.E."/>
            <person name="Brown-stein M.J."/>
            <person name="Usdin T.B."/>
            <person name="Toshiyuki S."/>
            <person name="Carninci P."/>
            <person name="Piao Y."/>
            <person name="Dudekula D.B."/>
            <person name="Ko M.S."/>
            <person name="Kawakami K."/>
            <person name="Suzuki Y."/>
            <person name="Sugano S."/>
            <person name="Gruber C.E."/>
            <person name="Smith M.R."/>
            <person name="Simmons B."/>
            <person name="Moore T."/>
            <person name="Waterman R."/>
            <person name="Johnson S.L."/>
            <person name="Ruan Y."/>
            <person name="Wei C.L."/>
            <person name="Mathavan S."/>
            <person name="Gunaratne P.H."/>
            <person name="Wu J."/>
            <person name="Garcia A.M."/>
            <person name="Hulyk S.W."/>
            <person name="Fuh E."/>
            <person name="Yuan Y."/>
            <person name="Sneed A."/>
            <person name="Kowis C."/>
            <person name="Hodgson A."/>
            <person name="Muzny D.M."/>
            <person name="McPherson J."/>
            <person name="Gibbs R.A."/>
            <person name="Fahey J."/>
            <person name="Helton E."/>
            <person name="Ketteman M."/>
            <person name="Madan A."/>
            <person name="Rodrigues S."/>
            <person name="Sanchez A."/>
            <person name="Whiting M."/>
            <person name="Madari A."/>
            <person name="Young A.C."/>
            <person name="Wetherby K.D."/>
            <person name="Granite S.J."/>
            <person name="Kwong P.N."/>
            <person name="Brinkley C.P."/>
            <person name="Pearson R.L."/>
            <person name="Bouffard G.G."/>
            <person name="Blakesly R.W."/>
            <person name="Green E.D."/>
            <person name="Dickson M.C."/>
            <person name="Rodriguez A.C."/>
            <person name="Grimwood J."/>
            <person name="Schmutz J."/>
            <person name="Myers R.M."/>
            <person name="Butterfield Y.S."/>
            <person name="Griffith M."/>
            <person name="Griffith O.L."/>
            <person name="Krzywinski M.I."/>
            <person name="Liao N."/>
            <person name="Morin R."/>
            <person name="Morrin R."/>
            <person name="Palmquist D."/>
            <person name="Petrescu A.S."/>
            <person name="Skalska U."/>
            <person name="Smailus D.E."/>
            <person name="Stott J.M."/>
            <person name="Schnerch A."/>
            <person name="Schein J.E."/>
            <person name="Jones S.J."/>
            <person name="Holt R.A."/>
            <person name="Baross A."/>
            <person name="Marra M.A."/>
            <person name="Clifton S."/>
            <person name="Makowski K.A."/>
            <person name="Bosak S."/>
            <person name="Malek J."/>
        </authorList>
    </citation>
    <scope>NUCLEOTIDE SEQUENCE [LARGE SCALE MRNA]</scope>
    <source>
        <tissue evidence="2">Lung</tissue>
    </source>
</reference>
<gene>
    <name evidence="3" type="primary">AC094643.2</name>
    <name evidence="2" type="synonym">LOC100125365</name>
</gene>
<evidence type="ECO:0000313" key="3">
    <source>
        <dbReference type="RGD" id="15007613"/>
    </source>
</evidence>
<feature type="region of interest" description="Disordered" evidence="1">
    <location>
        <begin position="1"/>
        <end position="70"/>
    </location>
</feature>
<dbReference type="AGR" id="RGD:15007613"/>
<evidence type="ECO:0000256" key="1">
    <source>
        <dbReference type="SAM" id="MobiDB-lite"/>
    </source>
</evidence>
<evidence type="ECO:0000313" key="2">
    <source>
        <dbReference type="EMBL" id="AAH85939.1"/>
    </source>
</evidence>
<accession>Q5U2N5</accession>
<name>Q5U2N5_RAT</name>
<dbReference type="HOGENOM" id="CLU_2757182_0_0_1"/>
<dbReference type="Bgee" id="ENSRNOG00000053040">
    <property type="expression patterns" value="Expressed in quadriceps femoris and 19 other cell types or tissues"/>
</dbReference>
<feature type="compositionally biased region" description="Pro residues" evidence="1">
    <location>
        <begin position="59"/>
        <end position="70"/>
    </location>
</feature>
<feature type="compositionally biased region" description="Polar residues" evidence="1">
    <location>
        <begin position="39"/>
        <end position="57"/>
    </location>
</feature>
<dbReference type="RGD" id="15007613">
    <property type="gene designation" value="AC094643.2"/>
</dbReference>
<protein>
    <submittedName>
        <fullName evidence="2">LOC100125365 protein</fullName>
    </submittedName>
</protein>
<sequence>MWDRKQQVHWAGGRHAPPSHHPSPSTQPHYPNLGYPAGYSQNVTPHPTSDLMQSSFPLSPRPPQPKPTRV</sequence>